<protein>
    <submittedName>
        <fullName evidence="1">Uncharacterized protein</fullName>
    </submittedName>
</protein>
<keyword evidence="2" id="KW-1185">Reference proteome</keyword>
<accession>A0ABX6IT85</accession>
<proteinExistence type="predicted"/>
<name>A0ABX6IT85_9CHLA</name>
<sequence length="40" mass="4295">MGGGGGTVIRMAPVVVVSTNMTMRVGRTMDTQTKSFLFFL</sequence>
<organism evidence="1 2">
    <name type="scientific">Chlamydia suis</name>
    <dbReference type="NCBI Taxonomy" id="83559"/>
    <lineage>
        <taxon>Bacteria</taxon>
        <taxon>Pseudomonadati</taxon>
        <taxon>Chlamydiota</taxon>
        <taxon>Chlamydiia</taxon>
        <taxon>Chlamydiales</taxon>
        <taxon>Chlamydiaceae</taxon>
        <taxon>Chlamydia/Chlamydophila group</taxon>
        <taxon>Chlamydia</taxon>
    </lineage>
</organism>
<evidence type="ECO:0000313" key="2">
    <source>
        <dbReference type="Proteomes" id="UP000512184"/>
    </source>
</evidence>
<evidence type="ECO:0000313" key="1">
    <source>
        <dbReference type="EMBL" id="QHP83336.1"/>
    </source>
</evidence>
<gene>
    <name evidence="1" type="primary">hypothetical protein</name>
    <name evidence="1" type="ORF">Chls_461</name>
</gene>
<reference evidence="1" key="1">
    <citation type="submission" date="2019-01" db="EMBL/GenBank/DDBJ databases">
        <title>Whole genome sequencing and annotation enables comparative genome analysis that reveals unique features of the Chlamydia suis R19 Genome.</title>
        <authorList>
            <person name="Dimond Z.E."/>
        </authorList>
    </citation>
    <scope>NUCLEOTIDE SEQUENCE [LARGE SCALE GENOMIC DNA]</scope>
    <source>
        <strain evidence="1">R19</strain>
    </source>
</reference>
<dbReference type="Proteomes" id="UP000512184">
    <property type="component" value="Chromosome"/>
</dbReference>
<dbReference type="EMBL" id="CP035278">
    <property type="protein sequence ID" value="QHP83336.1"/>
    <property type="molecule type" value="Genomic_DNA"/>
</dbReference>